<feature type="transmembrane region" description="Helical" evidence="1">
    <location>
        <begin position="6"/>
        <end position="25"/>
    </location>
</feature>
<dbReference type="RefSeq" id="WP_013023749.1">
    <property type="nucleotide sequence ID" value="NC_013949.1"/>
</dbReference>
<dbReference type="Gene3D" id="1.25.40.10">
    <property type="entry name" value="Tetratricopeptide repeat domain"/>
    <property type="match status" value="1"/>
</dbReference>
<gene>
    <name evidence="2" type="ordered locus">HMU14320</name>
</gene>
<accession>D3UJK9</accession>
<dbReference type="KEGG" id="hms:HMU14320"/>
<keyword evidence="3" id="KW-1185">Reference proteome</keyword>
<dbReference type="EMBL" id="FN555004">
    <property type="protein sequence ID" value="CBG40685.1"/>
    <property type="molecule type" value="Genomic_DNA"/>
</dbReference>
<sequence length="137" mass="15953">MKNMPLKILLPLFALPIFFGIFVFFDKIHLPKESLINPMDSPKPYVLREGKLPMPRGFLDSKVAGALSFESALRIAEEKYKEKNYESALIWAYRAYEFAPEEKDVWILYAKILHAMGYKSQALEILTYYKKHHLALP</sequence>
<dbReference type="AlphaFoldDB" id="D3UJK9"/>
<dbReference type="InterPro" id="IPR011990">
    <property type="entry name" value="TPR-like_helical_dom_sf"/>
</dbReference>
<evidence type="ECO:0000313" key="2">
    <source>
        <dbReference type="EMBL" id="CBG40685.1"/>
    </source>
</evidence>
<keyword evidence="1" id="KW-1133">Transmembrane helix</keyword>
<proteinExistence type="predicted"/>
<keyword evidence="1" id="KW-0472">Membrane</keyword>
<protein>
    <recommendedName>
        <fullName evidence="4">Transformation system protein</fullName>
    </recommendedName>
</protein>
<reference evidence="2 3" key="1">
    <citation type="journal article" date="2010" name="BMC Genomics">
        <title>Comparative genomics and proteomics of Helicobacter mustelae, an ulcerogenic and carcinogenic gastric pathogen.</title>
        <authorList>
            <person name="O'Toole P.W."/>
            <person name="Snelling W.J."/>
            <person name="Canchaya C."/>
            <person name="Forde B.M."/>
            <person name="Hardie K.R."/>
            <person name="Josenhans C."/>
            <person name="Graham R.L.J."/>
            <person name="McMullan G."/>
            <person name="Parkhill J."/>
            <person name="Belda E."/>
            <person name="Bentley S.D."/>
        </authorList>
    </citation>
    <scope>NUCLEOTIDE SEQUENCE [LARGE SCALE GENOMIC DNA]</scope>
    <source>
        <strain evidence="3">ATCC 43772 / LMG 18044 / NCTC 12198 / 12198</strain>
    </source>
</reference>
<dbReference type="SUPFAM" id="SSF48452">
    <property type="entry name" value="TPR-like"/>
    <property type="match status" value="1"/>
</dbReference>
<dbReference type="HOGENOM" id="CLU_1862421_0_0_7"/>
<dbReference type="STRING" id="679897.HMU14320"/>
<evidence type="ECO:0000256" key="1">
    <source>
        <dbReference type="SAM" id="Phobius"/>
    </source>
</evidence>
<name>D3UJK9_HELM1</name>
<organism evidence="2 3">
    <name type="scientific">Helicobacter mustelae (strain ATCC 43772 / CCUG 25715 / CIP 103759 / LMG 18044 / NCTC 12198 / R85-136P)</name>
    <name type="common">Campylobacter mustelae</name>
    <dbReference type="NCBI Taxonomy" id="679897"/>
    <lineage>
        <taxon>Bacteria</taxon>
        <taxon>Pseudomonadati</taxon>
        <taxon>Campylobacterota</taxon>
        <taxon>Epsilonproteobacteria</taxon>
        <taxon>Campylobacterales</taxon>
        <taxon>Helicobacteraceae</taxon>
        <taxon>Helicobacter</taxon>
    </lineage>
</organism>
<dbReference type="Proteomes" id="UP000001522">
    <property type="component" value="Chromosome"/>
</dbReference>
<keyword evidence="1" id="KW-0812">Transmembrane</keyword>
<evidence type="ECO:0008006" key="4">
    <source>
        <dbReference type="Google" id="ProtNLM"/>
    </source>
</evidence>
<evidence type="ECO:0000313" key="3">
    <source>
        <dbReference type="Proteomes" id="UP000001522"/>
    </source>
</evidence>